<dbReference type="GO" id="GO:0004065">
    <property type="term" value="F:arylsulfatase activity"/>
    <property type="evidence" value="ECO:0007669"/>
    <property type="project" value="UniProtKB-EC"/>
</dbReference>
<dbReference type="Pfam" id="PF00884">
    <property type="entry name" value="Sulfatase"/>
    <property type="match status" value="1"/>
</dbReference>
<dbReference type="InterPro" id="IPR000917">
    <property type="entry name" value="Sulfatase_N"/>
</dbReference>
<dbReference type="PANTHER" id="PTHR42693:SF53">
    <property type="entry name" value="ENDO-4-O-SULFATASE"/>
    <property type="match status" value="1"/>
</dbReference>
<organism evidence="5 6">
    <name type="scientific">Maioricimonas rarisocia</name>
    <dbReference type="NCBI Taxonomy" id="2528026"/>
    <lineage>
        <taxon>Bacteria</taxon>
        <taxon>Pseudomonadati</taxon>
        <taxon>Planctomycetota</taxon>
        <taxon>Planctomycetia</taxon>
        <taxon>Planctomycetales</taxon>
        <taxon>Planctomycetaceae</taxon>
        <taxon>Maioricimonas</taxon>
    </lineage>
</organism>
<keyword evidence="3" id="KW-0732">Signal</keyword>
<dbReference type="CDD" id="cd16025">
    <property type="entry name" value="PAS_like"/>
    <property type="match status" value="1"/>
</dbReference>
<evidence type="ECO:0000256" key="3">
    <source>
        <dbReference type="SAM" id="SignalP"/>
    </source>
</evidence>
<gene>
    <name evidence="5" type="primary">atsA_10</name>
    <name evidence="5" type="ORF">Mal4_07100</name>
</gene>
<evidence type="ECO:0000313" key="6">
    <source>
        <dbReference type="Proteomes" id="UP000320496"/>
    </source>
</evidence>
<sequence length="520" mass="58458" precursor="true">MRCLCLVLLLAASARAADRPNVVLIMADDMGWSDLGCYGGEIETPHIDSLAADGLRFTRFYNNAVCGATRASLLTGLWCQQTGHRGDRWNEPKDFSRCVLVSEVLKAHGYHTAMVGKWQGRDLAVQRGFDRFFGPNCQGKISYWNAVRANEFYLDDEPWEFPESGFFMTDAFNDHAVRFLEEATAGEKPFFLYVAYIAPHWPLHAREETIAPYRERYRSKGWHDWRNTRLERQRQMGLLPDNAKPAPVPGSIPDWADDTHKDWQAERMAVYAAQISNIDRGVGRLLNVLEESGADENTLVLFLSDNGAAANGGLRPSTSGFGFTPDGNNAGWRKDGVAIKPGSGPDLMPGPHDTFAGYGIAWATTSNTPLRDHKQSAYEGGIRTPLIARWPGQVKHGGGITRQPGHVIDVMATCLDVAGVEYPEEFEGRRPLPMEGRSLVPVFRGEQRDGHELMAWKCGRGRAIMMEDWKLVRPRDNRPWELYNLADDIGETTNLAETFPERVRLMTGKYEDWRRRVGAR</sequence>
<dbReference type="PANTHER" id="PTHR42693">
    <property type="entry name" value="ARYLSULFATASE FAMILY MEMBER"/>
    <property type="match status" value="1"/>
</dbReference>
<dbReference type="Gene3D" id="3.40.720.10">
    <property type="entry name" value="Alkaline Phosphatase, subunit A"/>
    <property type="match status" value="1"/>
</dbReference>
<reference evidence="5 6" key="1">
    <citation type="submission" date="2019-02" db="EMBL/GenBank/DDBJ databases">
        <title>Deep-cultivation of Planctomycetes and their phenomic and genomic characterization uncovers novel biology.</title>
        <authorList>
            <person name="Wiegand S."/>
            <person name="Jogler M."/>
            <person name="Boedeker C."/>
            <person name="Pinto D."/>
            <person name="Vollmers J."/>
            <person name="Rivas-Marin E."/>
            <person name="Kohn T."/>
            <person name="Peeters S.H."/>
            <person name="Heuer A."/>
            <person name="Rast P."/>
            <person name="Oberbeckmann S."/>
            <person name="Bunk B."/>
            <person name="Jeske O."/>
            <person name="Meyerdierks A."/>
            <person name="Storesund J.E."/>
            <person name="Kallscheuer N."/>
            <person name="Luecker S."/>
            <person name="Lage O.M."/>
            <person name="Pohl T."/>
            <person name="Merkel B.J."/>
            <person name="Hornburger P."/>
            <person name="Mueller R.-W."/>
            <person name="Bruemmer F."/>
            <person name="Labrenz M."/>
            <person name="Spormann A.M."/>
            <person name="Op den Camp H."/>
            <person name="Overmann J."/>
            <person name="Amann R."/>
            <person name="Jetten M.S.M."/>
            <person name="Mascher T."/>
            <person name="Medema M.H."/>
            <person name="Devos D.P."/>
            <person name="Kaster A.-K."/>
            <person name="Ovreas L."/>
            <person name="Rohde M."/>
            <person name="Galperin M.Y."/>
            <person name="Jogler C."/>
        </authorList>
    </citation>
    <scope>NUCLEOTIDE SEQUENCE [LARGE SCALE GENOMIC DNA]</scope>
    <source>
        <strain evidence="5 6">Mal4</strain>
    </source>
</reference>
<accession>A0A517Z1S1</accession>
<evidence type="ECO:0000256" key="2">
    <source>
        <dbReference type="ARBA" id="ARBA00022801"/>
    </source>
</evidence>
<name>A0A517Z1S1_9PLAN</name>
<dbReference type="InterPro" id="IPR050738">
    <property type="entry name" value="Sulfatase"/>
</dbReference>
<dbReference type="EMBL" id="CP036275">
    <property type="protein sequence ID" value="QDU36424.1"/>
    <property type="molecule type" value="Genomic_DNA"/>
</dbReference>
<evidence type="ECO:0000313" key="5">
    <source>
        <dbReference type="EMBL" id="QDU36424.1"/>
    </source>
</evidence>
<feature type="domain" description="Sulfatase N-terminal" evidence="4">
    <location>
        <begin position="20"/>
        <end position="420"/>
    </location>
</feature>
<keyword evidence="2 5" id="KW-0378">Hydrolase</keyword>
<dbReference type="RefSeq" id="WP_145367087.1">
    <property type="nucleotide sequence ID" value="NZ_CP036275.1"/>
</dbReference>
<dbReference type="SUPFAM" id="SSF53649">
    <property type="entry name" value="Alkaline phosphatase-like"/>
    <property type="match status" value="1"/>
</dbReference>
<dbReference type="AlphaFoldDB" id="A0A517Z1S1"/>
<dbReference type="Gene3D" id="3.30.1120.10">
    <property type="match status" value="1"/>
</dbReference>
<dbReference type="OrthoDB" id="233768at2"/>
<evidence type="ECO:0000256" key="1">
    <source>
        <dbReference type="ARBA" id="ARBA00008779"/>
    </source>
</evidence>
<evidence type="ECO:0000259" key="4">
    <source>
        <dbReference type="Pfam" id="PF00884"/>
    </source>
</evidence>
<dbReference type="KEGG" id="mri:Mal4_07100"/>
<protein>
    <submittedName>
        <fullName evidence="5">Arylsulfatase</fullName>
        <ecNumber evidence="5">3.1.6.1</ecNumber>
    </submittedName>
</protein>
<dbReference type="Proteomes" id="UP000320496">
    <property type="component" value="Chromosome"/>
</dbReference>
<proteinExistence type="inferred from homology"/>
<dbReference type="InterPro" id="IPR017850">
    <property type="entry name" value="Alkaline_phosphatase_core_sf"/>
</dbReference>
<comment type="similarity">
    <text evidence="1">Belongs to the sulfatase family.</text>
</comment>
<keyword evidence="6" id="KW-1185">Reference proteome</keyword>
<dbReference type="EC" id="3.1.6.1" evidence="5"/>
<feature type="chain" id="PRO_5022101759" evidence="3">
    <location>
        <begin position="17"/>
        <end position="520"/>
    </location>
</feature>
<feature type="signal peptide" evidence="3">
    <location>
        <begin position="1"/>
        <end position="16"/>
    </location>
</feature>